<keyword evidence="2" id="KW-0732">Signal</keyword>
<dbReference type="RefSeq" id="WP_055095225.1">
    <property type="nucleotide sequence ID" value="NZ_JRLF01000011.1"/>
</dbReference>
<dbReference type="OrthoDB" id="9812878at2"/>
<gene>
    <name evidence="8" type="ORF">RC62_596</name>
</gene>
<keyword evidence="4" id="KW-0564">Palmitate</keyword>
<protein>
    <recommendedName>
        <fullName evidence="6">Lipoprotein</fullName>
    </recommendedName>
</protein>
<comment type="caution">
    <text evidence="8">The sequence shown here is derived from an EMBL/GenBank/DDBJ whole genome shotgun (WGS) entry which is preliminary data.</text>
</comment>
<evidence type="ECO:0000256" key="1">
    <source>
        <dbReference type="ARBA" id="ARBA00004635"/>
    </source>
</evidence>
<dbReference type="CDD" id="cd13598">
    <property type="entry name" value="PBP2_lipoprotein_IlpA_like"/>
    <property type="match status" value="1"/>
</dbReference>
<keyword evidence="3" id="KW-0472">Membrane</keyword>
<organism evidence="8 9">
    <name type="scientific">Flavobacterium aquidurense</name>
    <dbReference type="NCBI Taxonomy" id="362413"/>
    <lineage>
        <taxon>Bacteria</taxon>
        <taxon>Pseudomonadati</taxon>
        <taxon>Bacteroidota</taxon>
        <taxon>Flavobacteriia</taxon>
        <taxon>Flavobacteriales</taxon>
        <taxon>Flavobacteriaceae</taxon>
        <taxon>Flavobacterium</taxon>
    </lineage>
</organism>
<evidence type="ECO:0000256" key="4">
    <source>
        <dbReference type="ARBA" id="ARBA00023139"/>
    </source>
</evidence>
<evidence type="ECO:0000313" key="9">
    <source>
        <dbReference type="Proteomes" id="UP000050443"/>
    </source>
</evidence>
<comment type="subcellular location">
    <subcellularLocation>
        <location evidence="1">Membrane</location>
        <topology evidence="1">Lipid-anchor</topology>
    </subcellularLocation>
</comment>
<dbReference type="Gene3D" id="3.40.190.10">
    <property type="entry name" value="Periplasmic binding protein-like II"/>
    <property type="match status" value="2"/>
</dbReference>
<dbReference type="NCBIfam" id="NF008285">
    <property type="entry name" value="PRK11063.1"/>
    <property type="match status" value="1"/>
</dbReference>
<dbReference type="NCBIfam" id="TIGR00363">
    <property type="entry name" value="MetQ/NlpA family lipoprotein"/>
    <property type="match status" value="1"/>
</dbReference>
<dbReference type="PANTHER" id="PTHR30429:SF1">
    <property type="entry name" value="D-METHIONINE-BINDING LIPOPROTEIN METQ-RELATED"/>
    <property type="match status" value="1"/>
</dbReference>
<dbReference type="Pfam" id="PF03180">
    <property type="entry name" value="Lipoprotein_9"/>
    <property type="match status" value="1"/>
</dbReference>
<dbReference type="Proteomes" id="UP000050443">
    <property type="component" value="Unassembled WGS sequence"/>
</dbReference>
<evidence type="ECO:0000256" key="5">
    <source>
        <dbReference type="ARBA" id="ARBA00023288"/>
    </source>
</evidence>
<dbReference type="EMBL" id="JRLF01000011">
    <property type="protein sequence ID" value="KQB39912.1"/>
    <property type="molecule type" value="Genomic_DNA"/>
</dbReference>
<dbReference type="GO" id="GO:0016020">
    <property type="term" value="C:membrane"/>
    <property type="evidence" value="ECO:0007669"/>
    <property type="project" value="UniProtKB-SubCell"/>
</dbReference>
<feature type="lipid moiety-binding region" description="S-diacylglycerol cysteine" evidence="7">
    <location>
        <position position="23"/>
    </location>
</feature>
<evidence type="ECO:0000256" key="3">
    <source>
        <dbReference type="ARBA" id="ARBA00023136"/>
    </source>
</evidence>
<name>A0A0Q1BH00_9FLAO</name>
<dbReference type="SUPFAM" id="SSF53850">
    <property type="entry name" value="Periplasmic binding protein-like II"/>
    <property type="match status" value="1"/>
</dbReference>
<proteinExistence type="inferred from homology"/>
<dbReference type="PATRIC" id="fig|362413.3.peg.575"/>
<evidence type="ECO:0000256" key="6">
    <source>
        <dbReference type="PIRNR" id="PIRNR002854"/>
    </source>
</evidence>
<dbReference type="AlphaFoldDB" id="A0A0Q1BH00"/>
<sequence>MNIRLNFLKIAGIVAFTLSLANCGKSKNNDPHHIKVGVATGPEYKVAEAAKKVAKEKYGLEVELISFNDYVIPNEALSQGDIDANAFQHKPYLDEQSKQRGYKLAIIGKTFIYPIAAYSKKIKSLTELKNESTVIIPNDPTNGGRSLLLLEKNGLLKLKPGIGLLPKVTDIVSNPKNLKILELEAPQLPRALDDENVTIAIINNTFASQAGLVPSRDALFVEDKDSPYVNLVVSREDNKNEEKVKQFLQAFQSAEVEQAAIREFKGGAVKGW</sequence>
<dbReference type="PANTHER" id="PTHR30429">
    <property type="entry name" value="D-METHIONINE-BINDING LIPOPROTEIN METQ"/>
    <property type="match status" value="1"/>
</dbReference>
<evidence type="ECO:0000256" key="2">
    <source>
        <dbReference type="ARBA" id="ARBA00022729"/>
    </source>
</evidence>
<dbReference type="PIRSF" id="PIRSF002854">
    <property type="entry name" value="MetQ"/>
    <property type="match status" value="1"/>
</dbReference>
<dbReference type="InterPro" id="IPR004872">
    <property type="entry name" value="Lipoprotein_NlpA"/>
</dbReference>
<evidence type="ECO:0000256" key="7">
    <source>
        <dbReference type="PIRSR" id="PIRSR002854-1"/>
    </source>
</evidence>
<dbReference type="STRING" id="362413.RC62_596"/>
<reference evidence="8 9" key="1">
    <citation type="submission" date="2014-09" db="EMBL/GenBank/DDBJ databases">
        <title>Genome sequence of Flavobacterium aquidurense RC62.</title>
        <authorList>
            <person name="Kim J.F."/>
            <person name="Kwak M.-J."/>
        </authorList>
    </citation>
    <scope>NUCLEOTIDE SEQUENCE [LARGE SCALE GENOMIC DNA]</scope>
    <source>
        <strain evidence="8 9">RC62</strain>
    </source>
</reference>
<evidence type="ECO:0000313" key="8">
    <source>
        <dbReference type="EMBL" id="KQB39912.1"/>
    </source>
</evidence>
<accession>A0A0Q1BH00</accession>
<comment type="similarity">
    <text evidence="6">Belongs to the nlpA lipoprotein family.</text>
</comment>
<keyword evidence="5 6" id="KW-0449">Lipoprotein</keyword>